<keyword evidence="15 21" id="KW-0472">Membrane</keyword>
<evidence type="ECO:0000256" key="19">
    <source>
        <dbReference type="PIRSR" id="PIRSR601019-1"/>
    </source>
</evidence>
<feature type="domain" description="MIR" evidence="22">
    <location>
        <begin position="286"/>
        <end position="344"/>
    </location>
</feature>
<keyword evidence="9 20" id="KW-0479">Metal-binding</keyword>
<dbReference type="PRINTS" id="PR01241">
    <property type="entry name" value="GPROTEINAFNG"/>
</dbReference>
<name>A0A367KS59_RHIST</name>
<evidence type="ECO:0000256" key="14">
    <source>
        <dbReference type="ARBA" id="ARBA00023134"/>
    </source>
</evidence>
<feature type="binding site" evidence="19">
    <location>
        <begin position="623"/>
        <end position="627"/>
    </location>
    <ligand>
        <name>GTP</name>
        <dbReference type="ChEBI" id="CHEBI:37565"/>
    </ligand>
</feature>
<comment type="subcellular location">
    <subcellularLocation>
        <location evidence="1 21">Endoplasmic reticulum membrane</location>
        <topology evidence="1 21">Multi-pass membrane protein</topology>
    </subcellularLocation>
</comment>
<evidence type="ECO:0000256" key="8">
    <source>
        <dbReference type="ARBA" id="ARBA00022692"/>
    </source>
</evidence>
<comment type="function">
    <text evidence="21">Transfers mannose from Dol-P-mannose to Ser or Thr residues on proteins.</text>
</comment>
<dbReference type="SUPFAM" id="SSF47895">
    <property type="entry name" value="Transducin (alpha subunit), insertion domain"/>
    <property type="match status" value="1"/>
</dbReference>
<dbReference type="InterPro" id="IPR027005">
    <property type="entry name" value="PMT-like"/>
</dbReference>
<dbReference type="SUPFAM" id="SSF52540">
    <property type="entry name" value="P-loop containing nucleoside triphosphate hydrolases"/>
    <property type="match status" value="1"/>
</dbReference>
<dbReference type="InterPro" id="IPR027417">
    <property type="entry name" value="P-loop_NTPase"/>
</dbReference>
<dbReference type="GO" id="GO:0046872">
    <property type="term" value="F:metal ion binding"/>
    <property type="evidence" value="ECO:0007669"/>
    <property type="project" value="UniProtKB-KW"/>
</dbReference>
<evidence type="ECO:0000256" key="15">
    <source>
        <dbReference type="ARBA" id="ARBA00023136"/>
    </source>
</evidence>
<feature type="binding site" evidence="20">
    <location>
        <position position="604"/>
    </location>
    <ligand>
        <name>Mg(2+)</name>
        <dbReference type="ChEBI" id="CHEBI:18420"/>
    </ligand>
</feature>
<dbReference type="EC" id="2.4.1.109" evidence="5 21"/>
<dbReference type="UniPathway" id="UPA00378"/>
<dbReference type="GO" id="GO:0003924">
    <property type="term" value="F:GTPase activity"/>
    <property type="evidence" value="ECO:0007669"/>
    <property type="project" value="InterPro"/>
</dbReference>
<dbReference type="InterPro" id="IPR001019">
    <property type="entry name" value="Gprotein_alpha_su"/>
</dbReference>
<comment type="pathway">
    <text evidence="2 21">Protein modification; protein glycosylation.</text>
</comment>
<dbReference type="FunFam" id="2.80.10.50:FF:000012">
    <property type="entry name" value="Protein O-mannosyl-transferase 1"/>
    <property type="match status" value="1"/>
</dbReference>
<dbReference type="GO" id="GO:0001664">
    <property type="term" value="F:G protein-coupled receptor binding"/>
    <property type="evidence" value="ECO:0007669"/>
    <property type="project" value="InterPro"/>
</dbReference>
<dbReference type="PANTHER" id="PTHR10050:SF46">
    <property type="entry name" value="PROTEIN O-MANNOSYL-TRANSFERASE 2"/>
    <property type="match status" value="1"/>
</dbReference>
<accession>A0A367KS59</accession>
<organism evidence="23 24">
    <name type="scientific">Rhizopus stolonifer</name>
    <name type="common">Rhizopus nigricans</name>
    <dbReference type="NCBI Taxonomy" id="4846"/>
    <lineage>
        <taxon>Eukaryota</taxon>
        <taxon>Fungi</taxon>
        <taxon>Fungi incertae sedis</taxon>
        <taxon>Mucoromycota</taxon>
        <taxon>Mucoromycotina</taxon>
        <taxon>Mucoromycetes</taxon>
        <taxon>Mucorales</taxon>
        <taxon>Mucorineae</taxon>
        <taxon>Rhizopodaceae</taxon>
        <taxon>Rhizopus</taxon>
    </lineage>
</organism>
<sequence length="777" mass="89092">NAYLTISRFILLDSMLLFFTCTSLYTLSVFHNLRHISFSSQWWTWLLLTGASLGCVLSVKWVGLFAVALVGLYTLEDLWDMWGDVSMPKKTYLNHWLARIVGLILVPFSIYVFSFVLHFKLLYKSGPGDAQMSSLFQANLEGNSMIDNPLQVAYGSNLTLKNAGYGGGLLHSHVQTYPEGSEQQQITCYHHQDENNHWNIRPARDQEDSDEAYDQPDNPDFVRLLRDGDKIRLVHIATGRNLHSHQVAAPVSSSQWEVSGYGNETEGDIQDNWIVEIVDDSLSKNTDSLRSLTTRFRLRHQRLGCLLTADNTVLPPWGFKQAEVFCDKQSDDDSAYSMWNVEQHWNHKLPAAPPNAYKSPFWRDFIALNVAMWTANNALTPDPDKVDSLSSGPTDWPMVTLGLRMCGWGDKEVKFFLLGNPIVWWLSIASIFLFGLVVAVYVIRRQRRIFDMTNTQWNHFIYARAGESGKSTVIKQMRLIHASGFKTTEREGFRVTVFINVFSTMQTLLEAVDLLNLRVTESILKYSHMFKSIPSLEENQPFPHDYLLPLKDLWQDSSVQAAYQKGNAFALHDNIAYFYNQMDVLWESHYKPTDQDIIRCRAKTTGISETAFHLGGLTYRMFDVGGQRSERKKWIHCFDNVTAILFVVAISGYDQCLIEDRASNQMHEALMLFDTTCNSHWFTRTSIILLLNKIDIFKKKINDSPIGKYFPDYQGQVVNLNTGKNYFKQKFQRLNRNSDKRVYVHFTDATDTTLLHNVMIAVSDIVVNENINNTLVV</sequence>
<dbReference type="InterPro" id="IPR011025">
    <property type="entry name" value="GproteinA_insert"/>
</dbReference>
<evidence type="ECO:0000256" key="9">
    <source>
        <dbReference type="ARBA" id="ARBA00022723"/>
    </source>
</evidence>
<dbReference type="Proteomes" id="UP000253551">
    <property type="component" value="Unassembled WGS sequence"/>
</dbReference>
<dbReference type="Gene3D" id="2.80.10.50">
    <property type="match status" value="1"/>
</dbReference>
<evidence type="ECO:0000259" key="22">
    <source>
        <dbReference type="PROSITE" id="PS50919"/>
    </source>
</evidence>
<feature type="binding site" evidence="19">
    <location>
        <begin position="467"/>
        <end position="472"/>
    </location>
    <ligand>
        <name>GTP</name>
        <dbReference type="ChEBI" id="CHEBI:37565"/>
    </ligand>
</feature>
<dbReference type="FunFam" id="3.40.50.300:FF:000051">
    <property type="entry name" value="Guanine nucleotide-binding protein subunit alpha"/>
    <property type="match status" value="1"/>
</dbReference>
<keyword evidence="13 21" id="KW-1133">Transmembrane helix</keyword>
<evidence type="ECO:0000256" key="11">
    <source>
        <dbReference type="ARBA" id="ARBA00022741"/>
    </source>
</evidence>
<dbReference type="InterPro" id="IPR032421">
    <property type="entry name" value="PMT_4TMC"/>
</dbReference>
<dbReference type="Gene3D" id="3.40.50.300">
    <property type="entry name" value="P-loop containing nucleotide triphosphate hydrolases"/>
    <property type="match status" value="1"/>
</dbReference>
<dbReference type="InterPro" id="IPR003342">
    <property type="entry name" value="ArnT-like_N"/>
</dbReference>
<feature type="binding site" evidence="19">
    <location>
        <position position="749"/>
    </location>
    <ligand>
        <name>GTP</name>
        <dbReference type="ChEBI" id="CHEBI:37565"/>
    </ligand>
</feature>
<dbReference type="Pfam" id="PF00503">
    <property type="entry name" value="G-alpha"/>
    <property type="match status" value="1"/>
</dbReference>
<dbReference type="GO" id="GO:0007186">
    <property type="term" value="P:G protein-coupled receptor signaling pathway"/>
    <property type="evidence" value="ECO:0007669"/>
    <property type="project" value="InterPro"/>
</dbReference>
<evidence type="ECO:0000256" key="17">
    <source>
        <dbReference type="ARBA" id="ARBA00045085"/>
    </source>
</evidence>
<dbReference type="OrthoDB" id="292747at2759"/>
<evidence type="ECO:0000256" key="3">
    <source>
        <dbReference type="ARBA" id="ARBA00007222"/>
    </source>
</evidence>
<dbReference type="InterPro" id="IPR016093">
    <property type="entry name" value="MIR_motif"/>
</dbReference>
<reference evidence="23 24" key="1">
    <citation type="journal article" date="2018" name="G3 (Bethesda)">
        <title>Phylogenetic and Phylogenomic Definition of Rhizopus Species.</title>
        <authorList>
            <person name="Gryganskyi A.P."/>
            <person name="Golan J."/>
            <person name="Dolatabadi S."/>
            <person name="Mondo S."/>
            <person name="Robb S."/>
            <person name="Idnurm A."/>
            <person name="Muszewska A."/>
            <person name="Steczkiewicz K."/>
            <person name="Masonjones S."/>
            <person name="Liao H.L."/>
            <person name="Gajdeczka M.T."/>
            <person name="Anike F."/>
            <person name="Vuek A."/>
            <person name="Anishchenko I.M."/>
            <person name="Voigt K."/>
            <person name="de Hoog G.S."/>
            <person name="Smith M.E."/>
            <person name="Heitman J."/>
            <person name="Vilgalys R."/>
            <person name="Stajich J.E."/>
        </authorList>
    </citation>
    <scope>NUCLEOTIDE SEQUENCE [LARGE SCALE GENOMIC DNA]</scope>
    <source>
        <strain evidence="23 24">LSU 92-RS-03</strain>
    </source>
</reference>
<dbReference type="STRING" id="4846.A0A367KS59"/>
<protein>
    <recommendedName>
        <fullName evidence="5 21">Dolichyl-phosphate-mannose--protein mannosyltransferase</fullName>
        <ecNumber evidence="5 21">2.4.1.109</ecNumber>
    </recommendedName>
</protein>
<comment type="caution">
    <text evidence="23">The sequence shown here is derived from an EMBL/GenBank/DDBJ whole genome shotgun (WGS) entry which is preliminary data.</text>
</comment>
<comment type="similarity">
    <text evidence="3 21">Belongs to the glycosyltransferase 39 family.</text>
</comment>
<dbReference type="InterPro" id="IPR036300">
    <property type="entry name" value="MIR_dom_sf"/>
</dbReference>
<keyword evidence="24" id="KW-1185">Reference proteome</keyword>
<keyword evidence="20" id="KW-0460">Magnesium</keyword>
<keyword evidence="6 21" id="KW-0328">Glycosyltransferase</keyword>
<keyword evidence="16" id="KW-0807">Transducer</keyword>
<comment type="caution">
    <text evidence="21">Lacks conserved residue(s) required for the propagation of feature annotation.</text>
</comment>
<feature type="transmembrane region" description="Helical" evidence="21">
    <location>
        <begin position="422"/>
        <end position="443"/>
    </location>
</feature>
<evidence type="ECO:0000256" key="10">
    <source>
        <dbReference type="ARBA" id="ARBA00022737"/>
    </source>
</evidence>
<dbReference type="SUPFAM" id="SSF82109">
    <property type="entry name" value="MIR domain"/>
    <property type="match status" value="1"/>
</dbReference>
<feature type="binding site" evidence="19">
    <location>
        <begin position="692"/>
        <end position="695"/>
    </location>
    <ligand>
        <name>GTP</name>
        <dbReference type="ChEBI" id="CHEBI:37565"/>
    </ligand>
</feature>
<keyword evidence="10" id="KW-0677">Repeat</keyword>
<keyword evidence="14 19" id="KW-0342">GTP-binding</keyword>
<dbReference type="AlphaFoldDB" id="A0A367KS59"/>
<feature type="domain" description="MIR" evidence="22">
    <location>
        <begin position="149"/>
        <end position="203"/>
    </location>
</feature>
<dbReference type="SMART" id="SM00275">
    <property type="entry name" value="G_alpha"/>
    <property type="match status" value="1"/>
</dbReference>
<evidence type="ECO:0000256" key="21">
    <source>
        <dbReference type="RuleBase" id="RU367007"/>
    </source>
</evidence>
<evidence type="ECO:0000313" key="24">
    <source>
        <dbReference type="Proteomes" id="UP000253551"/>
    </source>
</evidence>
<dbReference type="PROSITE" id="PS50919">
    <property type="entry name" value="MIR"/>
    <property type="match status" value="3"/>
</dbReference>
<feature type="transmembrane region" description="Helical" evidence="21">
    <location>
        <begin position="42"/>
        <end position="75"/>
    </location>
</feature>
<dbReference type="PRINTS" id="PR00318">
    <property type="entry name" value="GPROTEINA"/>
</dbReference>
<dbReference type="Pfam" id="PF02366">
    <property type="entry name" value="PMT"/>
    <property type="match status" value="1"/>
</dbReference>
<gene>
    <name evidence="23" type="primary">PMT2_4</name>
    <name evidence="23" type="ORF">CU098_012410</name>
</gene>
<dbReference type="Pfam" id="PF16192">
    <property type="entry name" value="PMT_4TMC"/>
    <property type="match status" value="1"/>
</dbReference>
<dbReference type="GO" id="GO:0005834">
    <property type="term" value="C:heterotrimeric G-protein complex"/>
    <property type="evidence" value="ECO:0007669"/>
    <property type="project" value="InterPro"/>
</dbReference>
<keyword evidence="11 19" id="KW-0547">Nucleotide-binding</keyword>
<dbReference type="GO" id="GO:0031683">
    <property type="term" value="F:G-protein beta/gamma-subunit complex binding"/>
    <property type="evidence" value="ECO:0007669"/>
    <property type="project" value="InterPro"/>
</dbReference>
<evidence type="ECO:0000256" key="5">
    <source>
        <dbReference type="ARBA" id="ARBA00012839"/>
    </source>
</evidence>
<dbReference type="PROSITE" id="PS51882">
    <property type="entry name" value="G_ALPHA"/>
    <property type="match status" value="1"/>
</dbReference>
<proteinExistence type="inferred from homology"/>
<dbReference type="GO" id="GO:0004169">
    <property type="term" value="F:dolichyl-phosphate-mannose-protein mannosyltransferase activity"/>
    <property type="evidence" value="ECO:0007669"/>
    <property type="project" value="UniProtKB-UniRule"/>
</dbReference>
<evidence type="ECO:0000256" key="4">
    <source>
        <dbReference type="ARBA" id="ARBA00007976"/>
    </source>
</evidence>
<comment type="catalytic activity">
    <reaction evidence="17 21">
        <text>a di-trans,poly-cis-dolichyl beta-D-mannosyl phosphate + L-threonyl-[protein] = 3-O-(alpha-D-mannosyl)-L-threonyl-[protein] + a di-trans,poly-cis-dolichyl phosphate + H(+)</text>
        <dbReference type="Rhea" id="RHEA:53396"/>
        <dbReference type="Rhea" id="RHEA-COMP:11060"/>
        <dbReference type="Rhea" id="RHEA-COMP:13547"/>
        <dbReference type="Rhea" id="RHEA-COMP:19498"/>
        <dbReference type="Rhea" id="RHEA-COMP:19501"/>
        <dbReference type="ChEBI" id="CHEBI:15378"/>
        <dbReference type="ChEBI" id="CHEBI:30013"/>
        <dbReference type="ChEBI" id="CHEBI:57683"/>
        <dbReference type="ChEBI" id="CHEBI:58211"/>
        <dbReference type="ChEBI" id="CHEBI:137323"/>
        <dbReference type="EC" id="2.4.1.109"/>
    </reaction>
</comment>
<dbReference type="EMBL" id="PJQM01000519">
    <property type="protein sequence ID" value="RCI04977.1"/>
    <property type="molecule type" value="Genomic_DNA"/>
</dbReference>
<evidence type="ECO:0000256" key="20">
    <source>
        <dbReference type="PIRSR" id="PIRSR601019-2"/>
    </source>
</evidence>
<feature type="non-terminal residue" evidence="23">
    <location>
        <position position="1"/>
    </location>
</feature>
<dbReference type="Gene3D" id="1.10.400.10">
    <property type="entry name" value="GI Alpha 1, domain 2-like"/>
    <property type="match status" value="1"/>
</dbReference>
<evidence type="ECO:0000256" key="18">
    <source>
        <dbReference type="ARBA" id="ARBA00045102"/>
    </source>
</evidence>
<dbReference type="InterPro" id="IPR002975">
    <property type="entry name" value="Fungi_Gprotein_alpha"/>
</dbReference>
<feature type="binding site" evidence="20">
    <location>
        <position position="471"/>
    </location>
    <ligand>
        <name>Mg(2+)</name>
        <dbReference type="ChEBI" id="CHEBI:18420"/>
    </ligand>
</feature>
<evidence type="ECO:0000313" key="23">
    <source>
        <dbReference type="EMBL" id="RCI04977.1"/>
    </source>
</evidence>
<keyword evidence="12 21" id="KW-0256">Endoplasmic reticulum</keyword>
<dbReference type="PANTHER" id="PTHR10050">
    <property type="entry name" value="DOLICHYL-PHOSPHATE-MANNOSE--PROTEIN MANNOSYLTRANSFERASE"/>
    <property type="match status" value="1"/>
</dbReference>
<feature type="transmembrane region" description="Helical" evidence="21">
    <location>
        <begin position="9"/>
        <end position="30"/>
    </location>
</feature>
<comment type="similarity">
    <text evidence="4">Belongs to the G-alpha family. G(q) subfamily.</text>
</comment>
<dbReference type="Pfam" id="PF02815">
    <property type="entry name" value="MIR"/>
    <property type="match status" value="1"/>
</dbReference>
<feature type="domain" description="MIR" evidence="22">
    <location>
        <begin position="222"/>
        <end position="278"/>
    </location>
</feature>
<dbReference type="SMART" id="SM00472">
    <property type="entry name" value="MIR"/>
    <property type="match status" value="3"/>
</dbReference>
<dbReference type="CDD" id="cd00066">
    <property type="entry name" value="G-alpha"/>
    <property type="match status" value="1"/>
</dbReference>
<evidence type="ECO:0000256" key="12">
    <source>
        <dbReference type="ARBA" id="ARBA00022824"/>
    </source>
</evidence>
<feature type="transmembrane region" description="Helical" evidence="21">
    <location>
        <begin position="96"/>
        <end position="117"/>
    </location>
</feature>
<dbReference type="GO" id="GO:0005525">
    <property type="term" value="F:GTP binding"/>
    <property type="evidence" value="ECO:0007669"/>
    <property type="project" value="UniProtKB-KW"/>
</dbReference>
<dbReference type="GO" id="GO:0005789">
    <property type="term" value="C:endoplasmic reticulum membrane"/>
    <property type="evidence" value="ECO:0007669"/>
    <property type="project" value="UniProtKB-SubCell"/>
</dbReference>
<comment type="catalytic activity">
    <reaction evidence="18 21">
        <text>a di-trans,poly-cis-dolichyl beta-D-mannosyl phosphate + L-seryl-[protein] = 3-O-(alpha-D-mannosyl)-L-seryl-[protein] + a di-trans,poly-cis-dolichyl phosphate + H(+)</text>
        <dbReference type="Rhea" id="RHEA:17377"/>
        <dbReference type="Rhea" id="RHEA-COMP:9863"/>
        <dbReference type="Rhea" id="RHEA-COMP:13546"/>
        <dbReference type="Rhea" id="RHEA-COMP:19498"/>
        <dbReference type="Rhea" id="RHEA-COMP:19501"/>
        <dbReference type="ChEBI" id="CHEBI:15378"/>
        <dbReference type="ChEBI" id="CHEBI:29999"/>
        <dbReference type="ChEBI" id="CHEBI:57683"/>
        <dbReference type="ChEBI" id="CHEBI:58211"/>
        <dbReference type="ChEBI" id="CHEBI:137321"/>
        <dbReference type="EC" id="2.4.1.109"/>
    </reaction>
</comment>
<evidence type="ECO:0000256" key="2">
    <source>
        <dbReference type="ARBA" id="ARBA00004922"/>
    </source>
</evidence>
<keyword evidence="7 21" id="KW-0808">Transferase</keyword>
<evidence type="ECO:0000256" key="7">
    <source>
        <dbReference type="ARBA" id="ARBA00022679"/>
    </source>
</evidence>
<evidence type="ECO:0000256" key="6">
    <source>
        <dbReference type="ARBA" id="ARBA00022676"/>
    </source>
</evidence>
<evidence type="ECO:0000256" key="1">
    <source>
        <dbReference type="ARBA" id="ARBA00004477"/>
    </source>
</evidence>
<keyword evidence="8 21" id="KW-0812">Transmembrane</keyword>
<evidence type="ECO:0000256" key="16">
    <source>
        <dbReference type="ARBA" id="ARBA00023224"/>
    </source>
</evidence>
<evidence type="ECO:0000256" key="13">
    <source>
        <dbReference type="ARBA" id="ARBA00022989"/>
    </source>
</evidence>